<comment type="similarity">
    <text evidence="5">Belongs to the pyruvate, phosphate/water dikinase regulatory protein family. PSRP subfamily.</text>
</comment>
<comment type="catalytic activity">
    <reaction evidence="5">
        <text>[pyruvate, water dikinase]-phosphate + phosphate + H(+) = [pyruvate, water dikinase] + diphosphate</text>
        <dbReference type="Rhea" id="RHEA:48580"/>
        <dbReference type="Rhea" id="RHEA-COMP:11425"/>
        <dbReference type="Rhea" id="RHEA-COMP:11426"/>
        <dbReference type="ChEBI" id="CHEBI:15378"/>
        <dbReference type="ChEBI" id="CHEBI:33019"/>
        <dbReference type="ChEBI" id="CHEBI:43176"/>
        <dbReference type="ChEBI" id="CHEBI:43474"/>
        <dbReference type="ChEBI" id="CHEBI:68546"/>
        <dbReference type="EC" id="2.7.4.28"/>
    </reaction>
</comment>
<keyword evidence="4 5" id="KW-0418">Kinase</keyword>
<feature type="binding site" evidence="5">
    <location>
        <begin position="151"/>
        <end position="158"/>
    </location>
    <ligand>
        <name>ADP</name>
        <dbReference type="ChEBI" id="CHEBI:456216"/>
    </ligand>
</feature>
<evidence type="ECO:0000313" key="7">
    <source>
        <dbReference type="Proteomes" id="UP000325372"/>
    </source>
</evidence>
<evidence type="ECO:0000313" key="6">
    <source>
        <dbReference type="EMBL" id="KAA9133182.1"/>
    </source>
</evidence>
<comment type="caution">
    <text evidence="6">The sequence shown here is derived from an EMBL/GenBank/DDBJ whole genome shotgun (WGS) entry which is preliminary data.</text>
</comment>
<dbReference type="PANTHER" id="PTHR31756:SF3">
    <property type="entry name" value="PYRUVATE, PHOSPHATE DIKINASE REGULATORY PROTEIN 1, CHLOROPLASTIC"/>
    <property type="match status" value="1"/>
</dbReference>
<sequence length="271" mass="30199">MKRTVFFISDGTAITAETLGHSLITQFPGVEFDQVRMPFVDDLEKCGAAVKAINQASQRDGAPAIVFNTIVDESLCSVINASEGVMLDLFATFLSPMEQALGVAHEPTVGRAHGVANLDRYEHRMEATNYAMNHDDGVSVDFRDADLVLVGVSRCGKTPTCLYMALHFGVRAANYPLTPEDLDEMRLPSFLRRYRHKLVGLSIDPERLSQIRQTRKPDSRYASPRQCRMEVDAAANLLRMEGITTFETTHASIEEIASRVLLQLGMQREMF</sequence>
<name>A0A5N0TDS2_9GAMM</name>
<proteinExistence type="inferred from homology"/>
<dbReference type="EC" id="2.7.11.33" evidence="5"/>
<dbReference type="GO" id="GO:0016776">
    <property type="term" value="F:phosphotransferase activity, phosphate group as acceptor"/>
    <property type="evidence" value="ECO:0007669"/>
    <property type="project" value="UniProtKB-UniRule"/>
</dbReference>
<dbReference type="GO" id="GO:0043531">
    <property type="term" value="F:ADP binding"/>
    <property type="evidence" value="ECO:0007669"/>
    <property type="project" value="UniProtKB-UniRule"/>
</dbReference>
<dbReference type="EMBL" id="VYXP01000002">
    <property type="protein sequence ID" value="KAA9133182.1"/>
    <property type="molecule type" value="Genomic_DNA"/>
</dbReference>
<evidence type="ECO:0000256" key="1">
    <source>
        <dbReference type="ARBA" id="ARBA00022527"/>
    </source>
</evidence>
<comment type="function">
    <text evidence="5">Bifunctional serine/threonine kinase and phosphorylase involved in the regulation of the phosphoenolpyruvate synthase (PEPS) by catalyzing its phosphorylation/dephosphorylation.</text>
</comment>
<keyword evidence="1 5" id="KW-0723">Serine/threonine-protein kinase</keyword>
<accession>A0A5N0TDS2</accession>
<evidence type="ECO:0000256" key="5">
    <source>
        <dbReference type="HAMAP-Rule" id="MF_01062"/>
    </source>
</evidence>
<evidence type="ECO:0000256" key="4">
    <source>
        <dbReference type="ARBA" id="ARBA00022777"/>
    </source>
</evidence>
<dbReference type="RefSeq" id="WP_150862743.1">
    <property type="nucleotide sequence ID" value="NZ_VYXP01000002.1"/>
</dbReference>
<evidence type="ECO:0000256" key="2">
    <source>
        <dbReference type="ARBA" id="ARBA00022679"/>
    </source>
</evidence>
<organism evidence="6 7">
    <name type="scientific">Marinihelvus fidelis</name>
    <dbReference type="NCBI Taxonomy" id="2613842"/>
    <lineage>
        <taxon>Bacteria</taxon>
        <taxon>Pseudomonadati</taxon>
        <taxon>Pseudomonadota</taxon>
        <taxon>Gammaproteobacteria</taxon>
        <taxon>Chromatiales</taxon>
        <taxon>Wenzhouxiangellaceae</taxon>
        <taxon>Marinihelvus</taxon>
    </lineage>
</organism>
<keyword evidence="7" id="KW-1185">Reference proteome</keyword>
<comment type="catalytic activity">
    <reaction evidence="5">
        <text>[pyruvate, water dikinase] + ADP = [pyruvate, water dikinase]-phosphate + AMP + H(+)</text>
        <dbReference type="Rhea" id="RHEA:46020"/>
        <dbReference type="Rhea" id="RHEA-COMP:11425"/>
        <dbReference type="Rhea" id="RHEA-COMP:11426"/>
        <dbReference type="ChEBI" id="CHEBI:15378"/>
        <dbReference type="ChEBI" id="CHEBI:43176"/>
        <dbReference type="ChEBI" id="CHEBI:68546"/>
        <dbReference type="ChEBI" id="CHEBI:456215"/>
        <dbReference type="ChEBI" id="CHEBI:456216"/>
        <dbReference type="EC" id="2.7.11.33"/>
    </reaction>
</comment>
<dbReference type="Proteomes" id="UP000325372">
    <property type="component" value="Unassembled WGS sequence"/>
</dbReference>
<keyword evidence="3 5" id="KW-0547">Nucleotide-binding</keyword>
<keyword evidence="2 5" id="KW-0808">Transferase</keyword>
<dbReference type="GO" id="GO:0005524">
    <property type="term" value="F:ATP binding"/>
    <property type="evidence" value="ECO:0007669"/>
    <property type="project" value="InterPro"/>
</dbReference>
<dbReference type="InterPro" id="IPR005177">
    <property type="entry name" value="Kinase-pyrophosphorylase"/>
</dbReference>
<dbReference type="GO" id="GO:0004674">
    <property type="term" value="F:protein serine/threonine kinase activity"/>
    <property type="evidence" value="ECO:0007669"/>
    <property type="project" value="UniProtKB-UniRule"/>
</dbReference>
<dbReference type="EC" id="2.7.4.28" evidence="5"/>
<dbReference type="InterPro" id="IPR026530">
    <property type="entry name" value="PSRP"/>
</dbReference>
<dbReference type="HAMAP" id="MF_01062">
    <property type="entry name" value="PSRP"/>
    <property type="match status" value="1"/>
</dbReference>
<protein>
    <recommendedName>
        <fullName evidence="5">Putative phosphoenolpyruvate synthase regulatory protein</fullName>
        <shortName evidence="5">PEP synthase regulatory protein</shortName>
        <shortName evidence="5">PSRP</shortName>
        <ecNumber evidence="5">2.7.11.33</ecNumber>
        <ecNumber evidence="5">2.7.4.28</ecNumber>
    </recommendedName>
    <alternativeName>
        <fullName evidence="5">Pyruvate, water dikinase regulatory protein</fullName>
    </alternativeName>
</protein>
<dbReference type="NCBIfam" id="NF003742">
    <property type="entry name" value="PRK05339.1"/>
    <property type="match status" value="1"/>
</dbReference>
<evidence type="ECO:0000256" key="3">
    <source>
        <dbReference type="ARBA" id="ARBA00022741"/>
    </source>
</evidence>
<gene>
    <name evidence="6" type="ORF">F3N42_02150</name>
</gene>
<dbReference type="PANTHER" id="PTHR31756">
    <property type="entry name" value="PYRUVATE, PHOSPHATE DIKINASE REGULATORY PROTEIN 1, CHLOROPLASTIC"/>
    <property type="match status" value="1"/>
</dbReference>
<dbReference type="Pfam" id="PF03618">
    <property type="entry name" value="Kinase-PPPase"/>
    <property type="match status" value="1"/>
</dbReference>
<reference evidence="6 7" key="1">
    <citation type="submission" date="2019-09" db="EMBL/GenBank/DDBJ databases">
        <title>Wenzhouxiangella sp. Genome sequencing and assembly.</title>
        <authorList>
            <person name="Zhang R."/>
        </authorList>
    </citation>
    <scope>NUCLEOTIDE SEQUENCE [LARGE SCALE GENOMIC DNA]</scope>
    <source>
        <strain evidence="6 7">W260</strain>
    </source>
</reference>
<dbReference type="AlphaFoldDB" id="A0A5N0TDS2"/>